<dbReference type="EMBL" id="BMNH01000029">
    <property type="protein sequence ID" value="GGO79666.1"/>
    <property type="molecule type" value="Genomic_DNA"/>
</dbReference>
<protein>
    <recommendedName>
        <fullName evidence="4">ATP-grasp-modified RiPP</fullName>
    </recommendedName>
</protein>
<dbReference type="AlphaFoldDB" id="A0A917ZAH6"/>
<name>A0A917ZAH6_9ACTN</name>
<evidence type="ECO:0000313" key="3">
    <source>
        <dbReference type="Proteomes" id="UP000646523"/>
    </source>
</evidence>
<organism evidence="2 3">
    <name type="scientific">Nonomuraea cavernae</name>
    <dbReference type="NCBI Taxonomy" id="2045107"/>
    <lineage>
        <taxon>Bacteria</taxon>
        <taxon>Bacillati</taxon>
        <taxon>Actinomycetota</taxon>
        <taxon>Actinomycetes</taxon>
        <taxon>Streptosporangiales</taxon>
        <taxon>Streptosporangiaceae</taxon>
        <taxon>Nonomuraea</taxon>
    </lineage>
</organism>
<evidence type="ECO:0000256" key="1">
    <source>
        <dbReference type="SAM" id="MobiDB-lite"/>
    </source>
</evidence>
<evidence type="ECO:0000313" key="2">
    <source>
        <dbReference type="EMBL" id="GGO79666.1"/>
    </source>
</evidence>
<reference evidence="2" key="2">
    <citation type="submission" date="2020-09" db="EMBL/GenBank/DDBJ databases">
        <authorList>
            <person name="Sun Q."/>
            <person name="Zhou Y."/>
        </authorList>
    </citation>
    <scope>NUCLEOTIDE SEQUENCE</scope>
    <source>
        <strain evidence="2">CGMCC 4.7368</strain>
    </source>
</reference>
<dbReference type="NCBIfam" id="TIGR04186">
    <property type="entry name" value="GRASP_targ"/>
    <property type="match status" value="1"/>
</dbReference>
<gene>
    <name evidence="2" type="ORF">GCM10012289_64480</name>
</gene>
<sequence length="86" mass="9100">MSVATHPVPWGVTRVTAFDPSAPVDVPHVELDPVSQTGRYFDPAGRPIEAGRHGSGKVTSRPTKTAAPGGDKRARDDDSTLDYASD</sequence>
<dbReference type="RefSeq" id="WP_189127986.1">
    <property type="nucleotide sequence ID" value="NZ_BMNH01000029.1"/>
</dbReference>
<reference evidence="2" key="1">
    <citation type="journal article" date="2014" name="Int. J. Syst. Evol. Microbiol.">
        <title>Complete genome sequence of Corynebacterium casei LMG S-19264T (=DSM 44701T), isolated from a smear-ripened cheese.</title>
        <authorList>
            <consortium name="US DOE Joint Genome Institute (JGI-PGF)"/>
            <person name="Walter F."/>
            <person name="Albersmeier A."/>
            <person name="Kalinowski J."/>
            <person name="Ruckert C."/>
        </authorList>
    </citation>
    <scope>NUCLEOTIDE SEQUENCE</scope>
    <source>
        <strain evidence="2">CGMCC 4.7368</strain>
    </source>
</reference>
<evidence type="ECO:0008006" key="4">
    <source>
        <dbReference type="Google" id="ProtNLM"/>
    </source>
</evidence>
<keyword evidence="3" id="KW-1185">Reference proteome</keyword>
<proteinExistence type="predicted"/>
<dbReference type="InterPro" id="IPR025843">
    <property type="entry name" value="Actino_peptide"/>
</dbReference>
<dbReference type="Pfam" id="PF14408">
    <property type="entry name" value="Actino_peptide"/>
    <property type="match status" value="1"/>
</dbReference>
<dbReference type="Proteomes" id="UP000646523">
    <property type="component" value="Unassembled WGS sequence"/>
</dbReference>
<dbReference type="InterPro" id="IPR026496">
    <property type="entry name" value="GRASP_targ"/>
</dbReference>
<accession>A0A917ZAH6</accession>
<comment type="caution">
    <text evidence="2">The sequence shown here is derived from an EMBL/GenBank/DDBJ whole genome shotgun (WGS) entry which is preliminary data.</text>
</comment>
<feature type="region of interest" description="Disordered" evidence="1">
    <location>
        <begin position="35"/>
        <end position="86"/>
    </location>
</feature>